<proteinExistence type="predicted"/>
<dbReference type="EMBL" id="MU790752">
    <property type="protein sequence ID" value="KAJ3993631.1"/>
    <property type="molecule type" value="Genomic_DNA"/>
</dbReference>
<reference evidence="2" key="1">
    <citation type="submission" date="2022-08" db="EMBL/GenBank/DDBJ databases">
        <authorList>
            <consortium name="DOE Joint Genome Institute"/>
            <person name="Min B."/>
            <person name="Riley R."/>
            <person name="Sierra-Patev S."/>
            <person name="Naranjo-Ortiz M."/>
            <person name="Looney B."/>
            <person name="Konkel Z."/>
            <person name="Slot J.C."/>
            <person name="Sakamoto Y."/>
            <person name="Steenwyk J.L."/>
            <person name="Rokas A."/>
            <person name="Carro J."/>
            <person name="Camarero S."/>
            <person name="Ferreira P."/>
            <person name="Molpeceres G."/>
            <person name="Ruiz-Duenas F.J."/>
            <person name="Serrano A."/>
            <person name="Henrissat B."/>
            <person name="Drula E."/>
            <person name="Hughes K.W."/>
            <person name="Mata J.L."/>
            <person name="Ishikawa N.K."/>
            <person name="Vargas-Isla R."/>
            <person name="Ushijima S."/>
            <person name="Smith C.A."/>
            <person name="Ahrendt S."/>
            <person name="Andreopoulos W."/>
            <person name="He G."/>
            <person name="Labutti K."/>
            <person name="Lipzen A."/>
            <person name="Ng V."/>
            <person name="Sandor L."/>
            <person name="Barry K."/>
            <person name="Martinez A.T."/>
            <person name="Xiao Y."/>
            <person name="Gibbons J.G."/>
            <person name="Terashima K."/>
            <person name="Hibbett D.S."/>
            <person name="Grigoriev I.V."/>
        </authorList>
    </citation>
    <scope>NUCLEOTIDE SEQUENCE</scope>
    <source>
        <strain evidence="2">TFB10827</strain>
    </source>
</reference>
<organism evidence="2 3">
    <name type="scientific">Lentinula boryana</name>
    <dbReference type="NCBI Taxonomy" id="40481"/>
    <lineage>
        <taxon>Eukaryota</taxon>
        <taxon>Fungi</taxon>
        <taxon>Dikarya</taxon>
        <taxon>Basidiomycota</taxon>
        <taxon>Agaricomycotina</taxon>
        <taxon>Agaricomycetes</taxon>
        <taxon>Agaricomycetidae</taxon>
        <taxon>Agaricales</taxon>
        <taxon>Marasmiineae</taxon>
        <taxon>Omphalotaceae</taxon>
        <taxon>Lentinula</taxon>
    </lineage>
</organism>
<feature type="transmembrane region" description="Helical" evidence="1">
    <location>
        <begin position="20"/>
        <end position="39"/>
    </location>
</feature>
<evidence type="ECO:0000313" key="2">
    <source>
        <dbReference type="EMBL" id="KAJ3993631.1"/>
    </source>
</evidence>
<evidence type="ECO:0000256" key="1">
    <source>
        <dbReference type="SAM" id="Phobius"/>
    </source>
</evidence>
<keyword evidence="1" id="KW-1133">Transmembrane helix</keyword>
<dbReference type="Proteomes" id="UP001163828">
    <property type="component" value="Unassembled WGS sequence"/>
</dbReference>
<keyword evidence="1" id="KW-0812">Transmembrane</keyword>
<protein>
    <submittedName>
        <fullName evidence="2">Uncharacterized protein</fullName>
    </submittedName>
</protein>
<accession>A0ABQ8Q591</accession>
<keyword evidence="1" id="KW-0472">Membrane</keyword>
<keyword evidence="3" id="KW-1185">Reference proteome</keyword>
<sequence>MVAKLQPKPHLYRLDFPYFSLNDLPITDFSFCAIFLYLFRRTTIRFNAVLHFFAVLLASGVCALPISTASYSAQNCSDLTWFFPDGTPDAIMKVFEAKTGWKWGKANRLNLRLTNDDNVEVNQVMRDGIIFYVEEMPDVTKMCKVNNVEKAVITPMVNNAKLIQSMECVQGD</sequence>
<name>A0ABQ8Q591_9AGAR</name>
<gene>
    <name evidence="2" type="ORF">F5050DRAFT_1714336</name>
</gene>
<evidence type="ECO:0000313" key="3">
    <source>
        <dbReference type="Proteomes" id="UP001163828"/>
    </source>
</evidence>
<feature type="transmembrane region" description="Helical" evidence="1">
    <location>
        <begin position="46"/>
        <end position="66"/>
    </location>
</feature>
<comment type="caution">
    <text evidence="2">The sequence shown here is derived from an EMBL/GenBank/DDBJ whole genome shotgun (WGS) entry which is preliminary data.</text>
</comment>